<accession>A0AAD7AXB4</accession>
<protein>
    <submittedName>
        <fullName evidence="2">Uncharacterized protein</fullName>
    </submittedName>
</protein>
<keyword evidence="3" id="KW-1185">Reference proteome</keyword>
<dbReference type="Proteomes" id="UP001221142">
    <property type="component" value="Unassembled WGS sequence"/>
</dbReference>
<comment type="caution">
    <text evidence="2">The sequence shown here is derived from an EMBL/GenBank/DDBJ whole genome shotgun (WGS) entry which is preliminary data.</text>
</comment>
<evidence type="ECO:0000313" key="2">
    <source>
        <dbReference type="EMBL" id="KAJ7602529.1"/>
    </source>
</evidence>
<sequence length="210" mass="22307">MNFSSDATRAVVGQFFQLKSPSRRCPAATHMHRMTGTLRLVTDVDDVGNKAMSSRLPPLAGDPRAEVQSLQSVPCSQAEVLALPSKPTRLLAYPSPHHTNTTPDSLLARQVCSTCIGPLGAAVNNAPARGTGGGPGLTGGGGGYTQNSYVRHHCHYIPPPGTSKAPSNQHLMGPSRSISQHSTKLEQAKSTYTKPDKPRPNLVEPRFPLA</sequence>
<name>A0AAD7AXB4_9AGAR</name>
<evidence type="ECO:0000256" key="1">
    <source>
        <dbReference type="SAM" id="MobiDB-lite"/>
    </source>
</evidence>
<gene>
    <name evidence="2" type="ORF">FB45DRAFT_883228</name>
</gene>
<reference evidence="2" key="1">
    <citation type="submission" date="2023-03" db="EMBL/GenBank/DDBJ databases">
        <title>Massive genome expansion in bonnet fungi (Mycena s.s.) driven by repeated elements and novel gene families across ecological guilds.</title>
        <authorList>
            <consortium name="Lawrence Berkeley National Laboratory"/>
            <person name="Harder C.B."/>
            <person name="Miyauchi S."/>
            <person name="Viragh M."/>
            <person name="Kuo A."/>
            <person name="Thoen E."/>
            <person name="Andreopoulos B."/>
            <person name="Lu D."/>
            <person name="Skrede I."/>
            <person name="Drula E."/>
            <person name="Henrissat B."/>
            <person name="Morin E."/>
            <person name="Kohler A."/>
            <person name="Barry K."/>
            <person name="LaButti K."/>
            <person name="Morin E."/>
            <person name="Salamov A."/>
            <person name="Lipzen A."/>
            <person name="Mereny Z."/>
            <person name="Hegedus B."/>
            <person name="Baldrian P."/>
            <person name="Stursova M."/>
            <person name="Weitz H."/>
            <person name="Taylor A."/>
            <person name="Grigoriev I.V."/>
            <person name="Nagy L.G."/>
            <person name="Martin F."/>
            <person name="Kauserud H."/>
        </authorList>
    </citation>
    <scope>NUCLEOTIDE SEQUENCE</scope>
    <source>
        <strain evidence="2">9284</strain>
    </source>
</reference>
<feature type="compositionally biased region" description="Polar residues" evidence="1">
    <location>
        <begin position="164"/>
        <end position="182"/>
    </location>
</feature>
<organism evidence="2 3">
    <name type="scientific">Roridomyces roridus</name>
    <dbReference type="NCBI Taxonomy" id="1738132"/>
    <lineage>
        <taxon>Eukaryota</taxon>
        <taxon>Fungi</taxon>
        <taxon>Dikarya</taxon>
        <taxon>Basidiomycota</taxon>
        <taxon>Agaricomycotina</taxon>
        <taxon>Agaricomycetes</taxon>
        <taxon>Agaricomycetidae</taxon>
        <taxon>Agaricales</taxon>
        <taxon>Marasmiineae</taxon>
        <taxon>Mycenaceae</taxon>
        <taxon>Roridomyces</taxon>
    </lineage>
</organism>
<dbReference type="AlphaFoldDB" id="A0AAD7AXB4"/>
<proteinExistence type="predicted"/>
<evidence type="ECO:0000313" key="3">
    <source>
        <dbReference type="Proteomes" id="UP001221142"/>
    </source>
</evidence>
<dbReference type="EMBL" id="JARKIF010000223">
    <property type="protein sequence ID" value="KAJ7602529.1"/>
    <property type="molecule type" value="Genomic_DNA"/>
</dbReference>
<feature type="region of interest" description="Disordered" evidence="1">
    <location>
        <begin position="152"/>
        <end position="210"/>
    </location>
</feature>